<accession>A0ABR4HPQ2</accession>
<gene>
    <name evidence="2" type="ORF">BDW59DRAFT_152699</name>
</gene>
<evidence type="ECO:0000313" key="2">
    <source>
        <dbReference type="EMBL" id="KAL2817464.1"/>
    </source>
</evidence>
<comment type="caution">
    <text evidence="2">The sequence shown here is derived from an EMBL/GenBank/DDBJ whole genome shotgun (WGS) entry which is preliminary data.</text>
</comment>
<dbReference type="EMBL" id="JBFXLS010000092">
    <property type="protein sequence ID" value="KAL2817464.1"/>
    <property type="molecule type" value="Genomic_DNA"/>
</dbReference>
<name>A0ABR4HPQ2_9EURO</name>
<reference evidence="2 3" key="1">
    <citation type="submission" date="2024-07" db="EMBL/GenBank/DDBJ databases">
        <title>Section-level genome sequencing and comparative genomics of Aspergillus sections Usti and Cavernicolus.</title>
        <authorList>
            <consortium name="Lawrence Berkeley National Laboratory"/>
            <person name="Nybo J.L."/>
            <person name="Vesth T.C."/>
            <person name="Theobald S."/>
            <person name="Frisvad J.C."/>
            <person name="Larsen T.O."/>
            <person name="Kjaerboelling I."/>
            <person name="Rothschild-Mancinelli K."/>
            <person name="Lyhne E.K."/>
            <person name="Kogle M.E."/>
            <person name="Barry K."/>
            <person name="Clum A."/>
            <person name="Na H."/>
            <person name="Ledsgaard L."/>
            <person name="Lin J."/>
            <person name="Lipzen A."/>
            <person name="Kuo A."/>
            <person name="Riley R."/>
            <person name="Mondo S."/>
            <person name="LaButti K."/>
            <person name="Haridas S."/>
            <person name="Pangalinan J."/>
            <person name="Salamov A.A."/>
            <person name="Simmons B.A."/>
            <person name="Magnuson J.K."/>
            <person name="Chen J."/>
            <person name="Drula E."/>
            <person name="Henrissat B."/>
            <person name="Wiebenga A."/>
            <person name="Lubbers R.J."/>
            <person name="Gomes A.C."/>
            <person name="Makela M.R."/>
            <person name="Stajich J."/>
            <person name="Grigoriev I.V."/>
            <person name="Mortensen U.H."/>
            <person name="De vries R.P."/>
            <person name="Baker S.E."/>
            <person name="Andersen M.R."/>
        </authorList>
    </citation>
    <scope>NUCLEOTIDE SEQUENCE [LARGE SCALE GENOMIC DNA]</scope>
    <source>
        <strain evidence="2 3">CBS 600.67</strain>
    </source>
</reference>
<dbReference type="Proteomes" id="UP001610335">
    <property type="component" value="Unassembled WGS sequence"/>
</dbReference>
<feature type="region of interest" description="Disordered" evidence="1">
    <location>
        <begin position="48"/>
        <end position="75"/>
    </location>
</feature>
<organism evidence="2 3">
    <name type="scientific">Aspergillus cavernicola</name>
    <dbReference type="NCBI Taxonomy" id="176166"/>
    <lineage>
        <taxon>Eukaryota</taxon>
        <taxon>Fungi</taxon>
        <taxon>Dikarya</taxon>
        <taxon>Ascomycota</taxon>
        <taxon>Pezizomycotina</taxon>
        <taxon>Eurotiomycetes</taxon>
        <taxon>Eurotiomycetidae</taxon>
        <taxon>Eurotiales</taxon>
        <taxon>Aspergillaceae</taxon>
        <taxon>Aspergillus</taxon>
        <taxon>Aspergillus subgen. Nidulantes</taxon>
    </lineage>
</organism>
<sequence length="75" mass="8147">MTNSTTHTLPTSCILTAPLGELAIRLREALNDTDLRNGTVDLAAKIHLHSQSTHSSQSQLHPPQLKKQPHSTKSA</sequence>
<evidence type="ECO:0000256" key="1">
    <source>
        <dbReference type="SAM" id="MobiDB-lite"/>
    </source>
</evidence>
<keyword evidence="3" id="KW-1185">Reference proteome</keyword>
<protein>
    <submittedName>
        <fullName evidence="2">Uncharacterized protein</fullName>
    </submittedName>
</protein>
<feature type="compositionally biased region" description="Low complexity" evidence="1">
    <location>
        <begin position="49"/>
        <end position="65"/>
    </location>
</feature>
<proteinExistence type="predicted"/>
<evidence type="ECO:0000313" key="3">
    <source>
        <dbReference type="Proteomes" id="UP001610335"/>
    </source>
</evidence>